<dbReference type="SUPFAM" id="SSF53098">
    <property type="entry name" value="Ribonuclease H-like"/>
    <property type="match status" value="1"/>
</dbReference>
<dbReference type="InterPro" id="IPR055247">
    <property type="entry name" value="InsJ-like_HTH"/>
</dbReference>
<reference evidence="2" key="1">
    <citation type="submission" date="2020-11" db="EMBL/GenBank/DDBJ databases">
        <authorList>
            <person name="Tran Van P."/>
        </authorList>
    </citation>
    <scope>NUCLEOTIDE SEQUENCE</scope>
</reference>
<dbReference type="NCBIfam" id="NF033594">
    <property type="entry name" value="transpos_ISNCY_2"/>
    <property type="match status" value="1"/>
</dbReference>
<accession>A0A7R8ZTQ3</accession>
<dbReference type="Gene3D" id="3.30.420.10">
    <property type="entry name" value="Ribonuclease H-like superfamily/Ribonuclease H"/>
    <property type="match status" value="1"/>
</dbReference>
<evidence type="ECO:0000313" key="2">
    <source>
        <dbReference type="EMBL" id="CAD7236657.1"/>
    </source>
</evidence>
<comment type="subcellular location">
    <subcellularLocation>
        <location evidence="1">Nucleus</location>
    </subcellularLocation>
</comment>
<dbReference type="OrthoDB" id="5623979at2759"/>
<dbReference type="InterPro" id="IPR001584">
    <property type="entry name" value="Integrase_cat-core"/>
</dbReference>
<feature type="non-terminal residue" evidence="2">
    <location>
        <position position="261"/>
    </location>
</feature>
<dbReference type="InterPro" id="IPR036397">
    <property type="entry name" value="RNaseH_sf"/>
</dbReference>
<dbReference type="PROSITE" id="PS50994">
    <property type="entry name" value="INTEGRASE"/>
    <property type="match status" value="1"/>
</dbReference>
<dbReference type="GO" id="GO:0015074">
    <property type="term" value="P:DNA integration"/>
    <property type="evidence" value="ECO:0007669"/>
    <property type="project" value="InterPro"/>
</dbReference>
<evidence type="ECO:0000256" key="1">
    <source>
        <dbReference type="ARBA" id="ARBA00004123"/>
    </source>
</evidence>
<dbReference type="InterPro" id="IPR009057">
    <property type="entry name" value="Homeodomain-like_sf"/>
</dbReference>
<dbReference type="InterPro" id="IPR047797">
    <property type="entry name" value="ISNCY_transpos"/>
</dbReference>
<proteinExistence type="predicted"/>
<dbReference type="AlphaFoldDB" id="A0A7R8ZTQ3"/>
<dbReference type="EMBL" id="OB680870">
    <property type="protein sequence ID" value="CAD7236657.1"/>
    <property type="molecule type" value="Genomic_DNA"/>
</dbReference>
<dbReference type="Pfam" id="PF13518">
    <property type="entry name" value="HTH_28"/>
    <property type="match status" value="1"/>
</dbReference>
<dbReference type="GO" id="GO:0003676">
    <property type="term" value="F:nucleic acid binding"/>
    <property type="evidence" value="ECO:0007669"/>
    <property type="project" value="InterPro"/>
</dbReference>
<name>A0A7R8ZTQ3_9CRUS</name>
<dbReference type="GO" id="GO:0005634">
    <property type="term" value="C:nucleus"/>
    <property type="evidence" value="ECO:0007669"/>
    <property type="project" value="UniProtKB-SubCell"/>
</dbReference>
<protein>
    <submittedName>
        <fullName evidence="2">Uncharacterized protein</fullName>
    </submittedName>
</protein>
<sequence length="261" mass="30034">MSERELGRLKIIEDIEAQRLSVMQGAELAGVSRRQMTRLVRAFRDNGASGLISKKRGKPSNRRHTNGFRDYVLELVQQNYTDFGPTLALEKLEANHDVSVAKETLRKWMTEAGIWQTRKQRRSRVYQPRNRRDCFGELIQIDGSHHWWFEDRGPKSALLVYVDDATSKLVHLRFAESENAFDYFHATKDYLAEYGKPLAFYSDKHAVFRTTHASNKDATTGMTQFGRALSELNIDIICANSPQAKGRVERANKTLQDRLVK</sequence>
<organism evidence="2">
    <name type="scientific">Cyprideis torosa</name>
    <dbReference type="NCBI Taxonomy" id="163714"/>
    <lineage>
        <taxon>Eukaryota</taxon>
        <taxon>Metazoa</taxon>
        <taxon>Ecdysozoa</taxon>
        <taxon>Arthropoda</taxon>
        <taxon>Crustacea</taxon>
        <taxon>Oligostraca</taxon>
        <taxon>Ostracoda</taxon>
        <taxon>Podocopa</taxon>
        <taxon>Podocopida</taxon>
        <taxon>Cytherocopina</taxon>
        <taxon>Cytheroidea</taxon>
        <taxon>Cytherideidae</taxon>
        <taxon>Cyprideis</taxon>
    </lineage>
</organism>
<dbReference type="PANTHER" id="PTHR35004">
    <property type="entry name" value="TRANSPOSASE RV3428C-RELATED"/>
    <property type="match status" value="1"/>
</dbReference>
<dbReference type="SUPFAM" id="SSF46689">
    <property type="entry name" value="Homeodomain-like"/>
    <property type="match status" value="1"/>
</dbReference>
<dbReference type="InterPro" id="IPR012337">
    <property type="entry name" value="RNaseH-like_sf"/>
</dbReference>
<gene>
    <name evidence="2" type="ORF">CTOB1V02_LOCUS14472</name>
</gene>
<dbReference type="PANTHER" id="PTHR35004:SF7">
    <property type="entry name" value="INTEGRASE PROTEIN"/>
    <property type="match status" value="1"/>
</dbReference>